<dbReference type="InterPro" id="IPR036597">
    <property type="entry name" value="Fido-like_dom_sf"/>
</dbReference>
<dbReference type="Proteomes" id="UP000467700">
    <property type="component" value="Unassembled WGS sequence"/>
</dbReference>
<accession>A0A8S0WF35</accession>
<keyword evidence="3" id="KW-1185">Reference proteome</keyword>
<comment type="caution">
    <text evidence="2">The sequence shown here is derived from an EMBL/GenBank/DDBJ whole genome shotgun (WGS) entry which is preliminary data.</text>
</comment>
<name>A0A8S0WF35_CYCAE</name>
<dbReference type="AlphaFoldDB" id="A0A8S0WF35"/>
<proteinExistence type="predicted"/>
<dbReference type="Pfam" id="PF02661">
    <property type="entry name" value="Fic"/>
    <property type="match status" value="1"/>
</dbReference>
<organism evidence="2 3">
    <name type="scientific">Cyclocybe aegerita</name>
    <name type="common">Black poplar mushroom</name>
    <name type="synonym">Agrocybe aegerita</name>
    <dbReference type="NCBI Taxonomy" id="1973307"/>
    <lineage>
        <taxon>Eukaryota</taxon>
        <taxon>Fungi</taxon>
        <taxon>Dikarya</taxon>
        <taxon>Basidiomycota</taxon>
        <taxon>Agaricomycotina</taxon>
        <taxon>Agaricomycetes</taxon>
        <taxon>Agaricomycetidae</taxon>
        <taxon>Agaricales</taxon>
        <taxon>Agaricineae</taxon>
        <taxon>Bolbitiaceae</taxon>
        <taxon>Cyclocybe</taxon>
    </lineage>
</organism>
<evidence type="ECO:0000313" key="3">
    <source>
        <dbReference type="Proteomes" id="UP000467700"/>
    </source>
</evidence>
<dbReference type="OrthoDB" id="439046at2759"/>
<gene>
    <name evidence="2" type="ORF">AAE3_LOCUS2752</name>
</gene>
<sequence>MFETLIRTVSAAYAPNGPCALLPANMEDMDRIALMNSIQAPPDQYGGMLQFWEATFLPKYRCTPVLILVADGRARGGDLEGVLQLYTEALHLVSPPGDPEFHKFVLEFTCQCEVRREENSKAWSLMKPSEPWTSVRSMDFPTELEPALIYNDFSLWSSASPETRRRYEIFSSLQTNIMEGVFKLPAEVIECLVNLNSIEPDEITQISFDSATQDVLEIADVLADTMKAFAFINDLNNCDSSRIDRKMVLDVHQLVLTTSGCLLTQTSSFSQSLQYHPGSVSRSSSKTNVYIQGCGGSIVQFCPFEKVDEELDLLINLYHRYEELHHSRPFAQAAWLHMVLITCHPFTDGNG</sequence>
<protein>
    <recommendedName>
        <fullName evidence="1">Fido domain-containing protein</fullName>
    </recommendedName>
</protein>
<reference evidence="2 3" key="1">
    <citation type="submission" date="2020-01" db="EMBL/GenBank/DDBJ databases">
        <authorList>
            <person name="Gupta K D."/>
        </authorList>
    </citation>
    <scope>NUCLEOTIDE SEQUENCE [LARGE SCALE GENOMIC DNA]</scope>
</reference>
<dbReference type="PROSITE" id="PS51459">
    <property type="entry name" value="FIDO"/>
    <property type="match status" value="1"/>
</dbReference>
<feature type="domain" description="Fido" evidence="1">
    <location>
        <begin position="243"/>
        <end position="351"/>
    </location>
</feature>
<dbReference type="SUPFAM" id="SSF140931">
    <property type="entry name" value="Fic-like"/>
    <property type="match status" value="1"/>
</dbReference>
<dbReference type="EMBL" id="CACVBS010000029">
    <property type="protein sequence ID" value="CAA7260473.1"/>
    <property type="molecule type" value="Genomic_DNA"/>
</dbReference>
<dbReference type="InterPro" id="IPR003812">
    <property type="entry name" value="Fido"/>
</dbReference>
<evidence type="ECO:0000313" key="2">
    <source>
        <dbReference type="EMBL" id="CAA7260473.1"/>
    </source>
</evidence>
<evidence type="ECO:0000259" key="1">
    <source>
        <dbReference type="PROSITE" id="PS51459"/>
    </source>
</evidence>
<dbReference type="Gene3D" id="1.10.3290.10">
    <property type="entry name" value="Fido-like domain"/>
    <property type="match status" value="1"/>
</dbReference>